<dbReference type="PANTHER" id="PTHR31533:SF2">
    <property type="entry name" value="GPI-ANCHORED PROTEIN LLG1"/>
    <property type="match status" value="1"/>
</dbReference>
<proteinExistence type="predicted"/>
<organism evidence="2 3">
    <name type="scientific">Rubroshorea leprosula</name>
    <dbReference type="NCBI Taxonomy" id="152421"/>
    <lineage>
        <taxon>Eukaryota</taxon>
        <taxon>Viridiplantae</taxon>
        <taxon>Streptophyta</taxon>
        <taxon>Embryophyta</taxon>
        <taxon>Tracheophyta</taxon>
        <taxon>Spermatophyta</taxon>
        <taxon>Magnoliopsida</taxon>
        <taxon>eudicotyledons</taxon>
        <taxon>Gunneridae</taxon>
        <taxon>Pentapetalae</taxon>
        <taxon>rosids</taxon>
        <taxon>malvids</taxon>
        <taxon>Malvales</taxon>
        <taxon>Dipterocarpaceae</taxon>
        <taxon>Rubroshorea</taxon>
    </lineage>
</organism>
<sequence length="68" mass="6994">MFSYITQNGPYPPGLFSSVCKEGKLGLACPADSPSAKSATANHAGGICSPSISRLLLIIVGLLFKLLA</sequence>
<accession>A0AAV5LIR1</accession>
<dbReference type="Proteomes" id="UP001054252">
    <property type="component" value="Unassembled WGS sequence"/>
</dbReference>
<gene>
    <name evidence="2" type="ORF">SLEP1_g44592</name>
</gene>
<dbReference type="EMBL" id="BPVZ01000116">
    <property type="protein sequence ID" value="GKV36462.1"/>
    <property type="molecule type" value="Genomic_DNA"/>
</dbReference>
<evidence type="ECO:0000313" key="3">
    <source>
        <dbReference type="Proteomes" id="UP001054252"/>
    </source>
</evidence>
<dbReference type="AlphaFoldDB" id="A0AAV5LIR1"/>
<reference evidence="2 3" key="1">
    <citation type="journal article" date="2021" name="Commun. Biol.">
        <title>The genome of Shorea leprosula (Dipterocarpaceae) highlights the ecological relevance of drought in aseasonal tropical rainforests.</title>
        <authorList>
            <person name="Ng K.K.S."/>
            <person name="Kobayashi M.J."/>
            <person name="Fawcett J.A."/>
            <person name="Hatakeyama M."/>
            <person name="Paape T."/>
            <person name="Ng C.H."/>
            <person name="Ang C.C."/>
            <person name="Tnah L.H."/>
            <person name="Lee C.T."/>
            <person name="Nishiyama T."/>
            <person name="Sese J."/>
            <person name="O'Brien M.J."/>
            <person name="Copetti D."/>
            <person name="Mohd Noor M.I."/>
            <person name="Ong R.C."/>
            <person name="Putra M."/>
            <person name="Sireger I.Z."/>
            <person name="Indrioko S."/>
            <person name="Kosugi Y."/>
            <person name="Izuno A."/>
            <person name="Isagi Y."/>
            <person name="Lee S.L."/>
            <person name="Shimizu K.K."/>
        </authorList>
    </citation>
    <scope>NUCLEOTIDE SEQUENCE [LARGE SCALE GENOMIC DNA]</scope>
    <source>
        <strain evidence="2">214</strain>
    </source>
</reference>
<comment type="caution">
    <text evidence="2">The sequence shown here is derived from an EMBL/GenBank/DDBJ whole genome shotgun (WGS) entry which is preliminary data.</text>
</comment>
<name>A0AAV5LIR1_9ROSI</name>
<keyword evidence="3" id="KW-1185">Reference proteome</keyword>
<dbReference type="InterPro" id="IPR039307">
    <property type="entry name" value="LORELEI-like"/>
</dbReference>
<dbReference type="Pfam" id="PF26578">
    <property type="entry name" value="LLG1"/>
    <property type="match status" value="1"/>
</dbReference>
<feature type="domain" description="GPI-anchored protein LLG1-like" evidence="1">
    <location>
        <begin position="1"/>
        <end position="27"/>
    </location>
</feature>
<evidence type="ECO:0000259" key="1">
    <source>
        <dbReference type="Pfam" id="PF26578"/>
    </source>
</evidence>
<dbReference type="InterPro" id="IPR058888">
    <property type="entry name" value="LLG1-like"/>
</dbReference>
<dbReference type="PANTHER" id="PTHR31533">
    <property type="entry name" value="GPI-ANCHORED PROTEIN LLG1-RELATED-RELATED"/>
    <property type="match status" value="1"/>
</dbReference>
<evidence type="ECO:0000313" key="2">
    <source>
        <dbReference type="EMBL" id="GKV36462.1"/>
    </source>
</evidence>
<protein>
    <recommendedName>
        <fullName evidence="1">GPI-anchored protein LLG1-like domain-containing protein</fullName>
    </recommendedName>
</protein>